<organism evidence="2 3">
    <name type="scientific">Prorocentrum cordatum</name>
    <dbReference type="NCBI Taxonomy" id="2364126"/>
    <lineage>
        <taxon>Eukaryota</taxon>
        <taxon>Sar</taxon>
        <taxon>Alveolata</taxon>
        <taxon>Dinophyceae</taxon>
        <taxon>Prorocentrales</taxon>
        <taxon>Prorocentraceae</taxon>
        <taxon>Prorocentrum</taxon>
    </lineage>
</organism>
<feature type="compositionally biased region" description="Basic and acidic residues" evidence="1">
    <location>
        <begin position="402"/>
        <end position="415"/>
    </location>
</feature>
<dbReference type="Proteomes" id="UP001189429">
    <property type="component" value="Unassembled WGS sequence"/>
</dbReference>
<feature type="non-terminal residue" evidence="2">
    <location>
        <position position="1"/>
    </location>
</feature>
<feature type="compositionally biased region" description="Basic and acidic residues" evidence="1">
    <location>
        <begin position="356"/>
        <end position="371"/>
    </location>
</feature>
<dbReference type="EMBL" id="CAUYUJ010016849">
    <property type="protein sequence ID" value="CAK0869453.1"/>
    <property type="molecule type" value="Genomic_DNA"/>
</dbReference>
<feature type="compositionally biased region" description="Basic residues" evidence="1">
    <location>
        <begin position="390"/>
        <end position="401"/>
    </location>
</feature>
<keyword evidence="3" id="KW-1185">Reference proteome</keyword>
<evidence type="ECO:0000256" key="1">
    <source>
        <dbReference type="SAM" id="MobiDB-lite"/>
    </source>
</evidence>
<sequence length="777" mass="82464">AVRRRAPLVASADARAAQFQTLLGERALGGLSGPLQGPARSAAARVAELLAPCAPGSEAPDLSAAVQALAPQPARQPAAQVDARTDPALDGTDLLARLYCRALAPALMPGTEGPSERAKDVLSPASVSAAALRRALLAALARLRRGVQAELLRARRPCEEAAEGLQGLRPQMRCGACAGELPCRACAPPARAACRCCLAERPRPCTAACAAPPACAKTGRPGELEAASAKRLLRVRWPLGGASCPLCGSAARAAAECEQCGEGQKLEAAWLPAPQGARRRAAARVKMRPGAAAWWGAPRPGLLRLARHRGWLCRGGAAPALLVPALGRLGAAELARELPLLMLRKLRGPGAGARADAPREERGVRRREPPLHDATCVGAGLRPSQVRREGRLRRRSARTKRGRADHYDASDKTQGQKEAAPASLRFPPSALQDEEGERASAEAVQAAAAAMIEEREAGAAAPQHCRLLVEHCGLPGRSRRLEEAALLNRRLRRELDVRMVEFRVGELAGLSGAGRARDQRLRGDEPPLTYSLPLGELQMHCPRALALPPPPGHPARQGPQTRAMPACCTERPASLRAAEGRGPVAAPCAWSPTVSDGRLGAGGHGARAQGALFSVAYLDHFDGSTYEDAGSTTEQFAQEQGRCFALATPLQVRGQDKRAQRVAPLAELRRRAPLRQQAADRRYDHLGSSGRARGFVLKGAALAALQDGEHVRAPFDAWVEDWSESRRGVDVVVLVAQHAWQSGVKVAWQLQKSVLTSVSNGLWAAGAALLRDRLDKR</sequence>
<reference evidence="2" key="1">
    <citation type="submission" date="2023-10" db="EMBL/GenBank/DDBJ databases">
        <authorList>
            <person name="Chen Y."/>
            <person name="Shah S."/>
            <person name="Dougan E. K."/>
            <person name="Thang M."/>
            <person name="Chan C."/>
        </authorList>
    </citation>
    <scope>NUCLEOTIDE SEQUENCE [LARGE SCALE GENOMIC DNA]</scope>
</reference>
<proteinExistence type="predicted"/>
<feature type="non-terminal residue" evidence="2">
    <location>
        <position position="777"/>
    </location>
</feature>
<protein>
    <recommendedName>
        <fullName evidence="4">DNA-directed DNA polymerase</fullName>
    </recommendedName>
</protein>
<gene>
    <name evidence="2" type="ORF">PCOR1329_LOCUS55800</name>
</gene>
<accession>A0ABN9V900</accession>
<comment type="caution">
    <text evidence="2">The sequence shown here is derived from an EMBL/GenBank/DDBJ whole genome shotgun (WGS) entry which is preliminary data.</text>
</comment>
<evidence type="ECO:0000313" key="2">
    <source>
        <dbReference type="EMBL" id="CAK0869453.1"/>
    </source>
</evidence>
<feature type="region of interest" description="Disordered" evidence="1">
    <location>
        <begin position="349"/>
        <end position="425"/>
    </location>
</feature>
<name>A0ABN9V900_9DINO</name>
<evidence type="ECO:0000313" key="3">
    <source>
        <dbReference type="Proteomes" id="UP001189429"/>
    </source>
</evidence>
<evidence type="ECO:0008006" key="4">
    <source>
        <dbReference type="Google" id="ProtNLM"/>
    </source>
</evidence>